<feature type="region of interest" description="Disordered" evidence="1">
    <location>
        <begin position="443"/>
        <end position="487"/>
    </location>
</feature>
<proteinExistence type="predicted"/>
<dbReference type="OrthoDB" id="5360255at2759"/>
<dbReference type="Pfam" id="PF03525">
    <property type="entry name" value="Meiotic_rec114"/>
    <property type="match status" value="1"/>
</dbReference>
<reference evidence="3" key="1">
    <citation type="journal article" date="2015" name="PLoS Genet.">
        <title>The dynamic genome and transcriptome of the human fungal pathogen Blastomyces and close relative Emmonsia.</title>
        <authorList>
            <person name="Munoz J.F."/>
            <person name="Gauthier G.M."/>
            <person name="Desjardins C.A."/>
            <person name="Gallo J.E."/>
            <person name="Holder J."/>
            <person name="Sullivan T.D."/>
            <person name="Marty A.J."/>
            <person name="Carmen J.C."/>
            <person name="Chen Z."/>
            <person name="Ding L."/>
            <person name="Gujja S."/>
            <person name="Magrini V."/>
            <person name="Misas E."/>
            <person name="Mitreva M."/>
            <person name="Priest M."/>
            <person name="Saif S."/>
            <person name="Whiston E.A."/>
            <person name="Young S."/>
            <person name="Zeng Q."/>
            <person name="Goldman W.E."/>
            <person name="Mardis E.R."/>
            <person name="Taylor J.W."/>
            <person name="McEwen J.G."/>
            <person name="Clay O.K."/>
            <person name="Klein B.S."/>
            <person name="Cuomo C.A."/>
        </authorList>
    </citation>
    <scope>NUCLEOTIDE SEQUENCE [LARGE SCALE GENOMIC DNA]</scope>
    <source>
        <strain evidence="3">UAMH 3008</strain>
    </source>
</reference>
<feature type="compositionally biased region" description="Polar residues" evidence="1">
    <location>
        <begin position="336"/>
        <end position="380"/>
    </location>
</feature>
<feature type="compositionally biased region" description="Polar residues" evidence="1">
    <location>
        <begin position="236"/>
        <end position="253"/>
    </location>
</feature>
<feature type="compositionally biased region" description="Polar residues" evidence="1">
    <location>
        <begin position="171"/>
        <end position="181"/>
    </location>
</feature>
<evidence type="ECO:0000313" key="3">
    <source>
        <dbReference type="Proteomes" id="UP000034164"/>
    </source>
</evidence>
<protein>
    <submittedName>
        <fullName evidence="2">Uncharacterized protein</fullName>
    </submittedName>
</protein>
<dbReference type="GO" id="GO:0007131">
    <property type="term" value="P:reciprocal meiotic recombination"/>
    <property type="evidence" value="ECO:0007669"/>
    <property type="project" value="InterPro"/>
</dbReference>
<dbReference type="VEuPathDB" id="FungiDB:EMCG_05023"/>
<evidence type="ECO:0000256" key="1">
    <source>
        <dbReference type="SAM" id="MobiDB-lite"/>
    </source>
</evidence>
<comment type="caution">
    <text evidence="2">The sequence shown here is derived from an EMBL/GenBank/DDBJ whole genome shotgun (WGS) entry which is preliminary data.</text>
</comment>
<feature type="compositionally biased region" description="Polar residues" evidence="1">
    <location>
        <begin position="406"/>
        <end position="424"/>
    </location>
</feature>
<feature type="compositionally biased region" description="Low complexity" evidence="1">
    <location>
        <begin position="210"/>
        <end position="235"/>
    </location>
</feature>
<dbReference type="Proteomes" id="UP000034164">
    <property type="component" value="Unassembled WGS sequence"/>
</dbReference>
<name>A0A0G2HQD6_9EURO</name>
<feature type="compositionally biased region" description="Low complexity" evidence="1">
    <location>
        <begin position="449"/>
        <end position="459"/>
    </location>
</feature>
<dbReference type="InterPro" id="IPR004354">
    <property type="entry name" value="Meiotic_Rec114"/>
</dbReference>
<organism evidence="2 3">
    <name type="scientific">[Emmonsia] crescens</name>
    <dbReference type="NCBI Taxonomy" id="73230"/>
    <lineage>
        <taxon>Eukaryota</taxon>
        <taxon>Fungi</taxon>
        <taxon>Dikarya</taxon>
        <taxon>Ascomycota</taxon>
        <taxon>Pezizomycotina</taxon>
        <taxon>Eurotiomycetes</taxon>
        <taxon>Eurotiomycetidae</taxon>
        <taxon>Onygenales</taxon>
        <taxon>Ajellomycetaceae</taxon>
        <taxon>Emergomyces</taxon>
    </lineage>
</organism>
<feature type="region of interest" description="Disordered" evidence="1">
    <location>
        <begin position="171"/>
        <end position="253"/>
    </location>
</feature>
<evidence type="ECO:0000313" key="2">
    <source>
        <dbReference type="EMBL" id="KKZ60213.1"/>
    </source>
</evidence>
<gene>
    <name evidence="2" type="ORF">EMCG_05023</name>
</gene>
<accession>A0A0G2HQD6</accession>
<dbReference type="AlphaFoldDB" id="A0A0G2HQD6"/>
<sequence>MASRTFTGTIEPRADSLNIPILKFSYSTTSADRASPLGWTHLSSNGDLAVVFDHIMPHETSSAFSQGDQRLRVLRGGDVLEQLNLSSLAREAAAGPSHAFAENAKPAIAIIVKSPCLAVRYPMRNEQTRRLQIKFSSDADYSNGISILSKLGCPITHSGVVPLHQASSNRPFPFSSQTPSLPQIGGGAHSISPGLLSRPTGDQYQVRPWSSSLTEPSTPSSFISSFNNSSTNASSYDQTHGRPNTSALSISPIGSTYGITTVGSLSMGVQGPSLTPFPTAQRDMSPFFKERPATAPALPDVNSLSQILPPKRELPFAKPGARSGSKQPPHSRAPASKQTARPANSGASSSFLIAQSRASTSNTTSENPSYITNHGCSGTAANGGVTGSSATPNPPFRRPLPRENLGANTHNPGQKPTGTTGMGTSTLFANRALIYHTEENSNVSNAGITSTPATTTATPQLPPERSARAGFVSSSEPPKKNDISSSDLSAYLSTPNPERTALVESWVCSQLENDAFLALCQDVEGVWRRIAFGY</sequence>
<feature type="region of interest" description="Disordered" evidence="1">
    <location>
        <begin position="292"/>
        <end position="424"/>
    </location>
</feature>
<dbReference type="EMBL" id="LCZI01001576">
    <property type="protein sequence ID" value="KKZ60213.1"/>
    <property type="molecule type" value="Genomic_DNA"/>
</dbReference>